<dbReference type="EMBL" id="JALLPJ020000156">
    <property type="protein sequence ID" value="KAL3800562.1"/>
    <property type="molecule type" value="Genomic_DNA"/>
</dbReference>
<evidence type="ECO:0000256" key="3">
    <source>
        <dbReference type="SAM" id="Coils"/>
    </source>
</evidence>
<accession>A0ABD3QJK0</accession>
<dbReference type="InterPro" id="IPR039663">
    <property type="entry name" value="AIP/AIPL1/TTC9"/>
</dbReference>
<keyword evidence="2" id="KW-0802">TPR repeat</keyword>
<dbReference type="InterPro" id="IPR019734">
    <property type="entry name" value="TPR_rpt"/>
</dbReference>
<reference evidence="4 5" key="1">
    <citation type="submission" date="2024-10" db="EMBL/GenBank/DDBJ databases">
        <title>Updated reference genomes for cyclostephanoid diatoms.</title>
        <authorList>
            <person name="Roberts W.R."/>
            <person name="Alverson A.J."/>
        </authorList>
    </citation>
    <scope>NUCLEOTIDE SEQUENCE [LARGE SCALE GENOMIC DNA]</scope>
    <source>
        <strain evidence="4 5">AJA010-31</strain>
    </source>
</reference>
<comment type="caution">
    <text evidence="4">The sequence shown here is derived from an EMBL/GenBank/DDBJ whole genome shotgun (WGS) entry which is preliminary data.</text>
</comment>
<evidence type="ECO:0000313" key="5">
    <source>
        <dbReference type="Proteomes" id="UP001530400"/>
    </source>
</evidence>
<evidence type="ECO:0000313" key="4">
    <source>
        <dbReference type="EMBL" id="KAL3800562.1"/>
    </source>
</evidence>
<keyword evidence="3" id="KW-0175">Coiled coil</keyword>
<evidence type="ECO:0000256" key="1">
    <source>
        <dbReference type="ARBA" id="ARBA00022737"/>
    </source>
</evidence>
<dbReference type="AlphaFoldDB" id="A0ABD3QJK0"/>
<sequence length="260" mass="30255">MFSTVVDEIVKQELENEARELETKIAEMKVNLQRSSEPLHTNWDNYQDVEELESNIESAKDQLSKLKGRISRLDNDSLKTCSHRYACQCSGDKRAEREVVAMGTSKRLEEMKSFKEQGNTFFGEKKYREALDLYEKSLIYFEYCFDGTADEQAKADELRLSCLLNAAVCFHHLGMHPRCIEYCNDALEIDHLSIKALFRRARAYRLKDKLDEAHADLMKLKSIVSTKADMLQVEREMELLSKCQREYHDAAKQFAQKAMR</sequence>
<dbReference type="Proteomes" id="UP001530400">
    <property type="component" value="Unassembled WGS sequence"/>
</dbReference>
<feature type="coiled-coil region" evidence="3">
    <location>
        <begin position="11"/>
        <end position="76"/>
    </location>
</feature>
<proteinExistence type="predicted"/>
<dbReference type="SMART" id="SM00028">
    <property type="entry name" value="TPR"/>
    <property type="match status" value="3"/>
</dbReference>
<dbReference type="InterPro" id="IPR011990">
    <property type="entry name" value="TPR-like_helical_dom_sf"/>
</dbReference>
<dbReference type="PANTHER" id="PTHR11242:SF17">
    <property type="match status" value="1"/>
</dbReference>
<evidence type="ECO:0000256" key="2">
    <source>
        <dbReference type="ARBA" id="ARBA00022803"/>
    </source>
</evidence>
<dbReference type="SUPFAM" id="SSF48452">
    <property type="entry name" value="TPR-like"/>
    <property type="match status" value="1"/>
</dbReference>
<protein>
    <submittedName>
        <fullName evidence="4">Uncharacterized protein</fullName>
    </submittedName>
</protein>
<name>A0ABD3QJK0_9STRA</name>
<keyword evidence="5" id="KW-1185">Reference proteome</keyword>
<gene>
    <name evidence="4" type="ORF">ACHAWO_009806</name>
</gene>
<organism evidence="4 5">
    <name type="scientific">Cyclotella atomus</name>
    <dbReference type="NCBI Taxonomy" id="382360"/>
    <lineage>
        <taxon>Eukaryota</taxon>
        <taxon>Sar</taxon>
        <taxon>Stramenopiles</taxon>
        <taxon>Ochrophyta</taxon>
        <taxon>Bacillariophyta</taxon>
        <taxon>Coscinodiscophyceae</taxon>
        <taxon>Thalassiosirophycidae</taxon>
        <taxon>Stephanodiscales</taxon>
        <taxon>Stephanodiscaceae</taxon>
        <taxon>Cyclotella</taxon>
    </lineage>
</organism>
<dbReference type="Gene3D" id="1.25.40.10">
    <property type="entry name" value="Tetratricopeptide repeat domain"/>
    <property type="match status" value="1"/>
</dbReference>
<keyword evidence="1" id="KW-0677">Repeat</keyword>
<dbReference type="PANTHER" id="PTHR11242">
    <property type="entry name" value="ARYL HYDROCARBON RECEPTOR INTERACTING PROTEIN RELATED"/>
    <property type="match status" value="1"/>
</dbReference>